<evidence type="ECO:0000256" key="7">
    <source>
        <dbReference type="ARBA" id="ARBA00038032"/>
    </source>
</evidence>
<dbReference type="AlphaFoldDB" id="A0A6H1Q0Z0"/>
<dbReference type="PANTHER" id="PTHR30561">
    <property type="entry name" value="SMR FAMILY PROTON-DEPENDENT DRUG EFFLUX TRANSPORTER SUGE"/>
    <property type="match status" value="1"/>
</dbReference>
<dbReference type="Gene3D" id="1.10.3730.20">
    <property type="match status" value="1"/>
</dbReference>
<keyword evidence="5 9" id="KW-1133">Transmembrane helix</keyword>
<evidence type="ECO:0000313" key="10">
    <source>
        <dbReference type="EMBL" id="QIZ20582.1"/>
    </source>
</evidence>
<comment type="subcellular location">
    <subcellularLocation>
        <location evidence="1 8">Cell membrane</location>
        <topology evidence="1 8">Multi-pass membrane protein</topology>
    </subcellularLocation>
</comment>
<keyword evidence="6 9" id="KW-0472">Membrane</keyword>
<dbReference type="Proteomes" id="UP000501094">
    <property type="component" value="Chromosome"/>
</dbReference>
<dbReference type="GO" id="GO:0015199">
    <property type="term" value="F:amino-acid betaine transmembrane transporter activity"/>
    <property type="evidence" value="ECO:0007669"/>
    <property type="project" value="TreeGrafter"/>
</dbReference>
<dbReference type="EMBL" id="CP038852">
    <property type="protein sequence ID" value="QIZ20582.1"/>
    <property type="molecule type" value="Genomic_DNA"/>
</dbReference>
<dbReference type="RefSeq" id="WP_168606469.1">
    <property type="nucleotide sequence ID" value="NZ_CP038852.1"/>
</dbReference>
<dbReference type="PANTHER" id="PTHR30561:SF1">
    <property type="entry name" value="MULTIDRUG TRANSPORTER EMRE"/>
    <property type="match status" value="1"/>
</dbReference>
<keyword evidence="2" id="KW-0813">Transport</keyword>
<keyword evidence="3" id="KW-1003">Cell membrane</keyword>
<accession>A0A6H1Q0Z0</accession>
<dbReference type="GO" id="GO:0031460">
    <property type="term" value="P:glycine betaine transport"/>
    <property type="evidence" value="ECO:0007669"/>
    <property type="project" value="TreeGrafter"/>
</dbReference>
<evidence type="ECO:0000256" key="1">
    <source>
        <dbReference type="ARBA" id="ARBA00004651"/>
    </source>
</evidence>
<protein>
    <submittedName>
        <fullName evidence="10">QacE family quaternary ammonium compound efflux SMR transporter</fullName>
    </submittedName>
</protein>
<evidence type="ECO:0000256" key="2">
    <source>
        <dbReference type="ARBA" id="ARBA00022448"/>
    </source>
</evidence>
<feature type="transmembrane region" description="Helical" evidence="9">
    <location>
        <begin position="63"/>
        <end position="82"/>
    </location>
</feature>
<organism evidence="10 11">
    <name type="scientific">Candidatus Pelagibacter giovannonii</name>
    <dbReference type="NCBI Taxonomy" id="2563896"/>
    <lineage>
        <taxon>Bacteria</taxon>
        <taxon>Pseudomonadati</taxon>
        <taxon>Pseudomonadota</taxon>
        <taxon>Alphaproteobacteria</taxon>
        <taxon>Candidatus Pelagibacterales</taxon>
        <taxon>Candidatus Pelagibacteraceae</taxon>
        <taxon>Candidatus Pelagibacter</taxon>
    </lineage>
</organism>
<dbReference type="SUPFAM" id="SSF103481">
    <property type="entry name" value="Multidrug resistance efflux transporter EmrE"/>
    <property type="match status" value="1"/>
</dbReference>
<dbReference type="KEGG" id="peg:E5R92_02120"/>
<proteinExistence type="inferred from homology"/>
<reference evidence="10 11" key="1">
    <citation type="journal article" date="2020" name="Nat. Microbiol.">
        <title>Lysogenic host-virus interactions in SAR11 marine bacteria.</title>
        <authorList>
            <person name="Morris R.M."/>
            <person name="Cain K.R."/>
            <person name="Hvorecny K.L."/>
            <person name="Kollman J.M."/>
        </authorList>
    </citation>
    <scope>NUCLEOTIDE SEQUENCE [LARGE SCALE GENOMIC DNA]</scope>
    <source>
        <strain evidence="10 11">NP1</strain>
    </source>
</reference>
<name>A0A6H1Q0Z0_9PROT</name>
<dbReference type="InterPro" id="IPR045324">
    <property type="entry name" value="Small_multidrug_res"/>
</dbReference>
<evidence type="ECO:0000256" key="8">
    <source>
        <dbReference type="RuleBase" id="RU003942"/>
    </source>
</evidence>
<evidence type="ECO:0000256" key="3">
    <source>
        <dbReference type="ARBA" id="ARBA00022475"/>
    </source>
</evidence>
<feature type="transmembrane region" description="Helical" evidence="9">
    <location>
        <begin position="34"/>
        <end position="51"/>
    </location>
</feature>
<evidence type="ECO:0000256" key="5">
    <source>
        <dbReference type="ARBA" id="ARBA00022989"/>
    </source>
</evidence>
<evidence type="ECO:0000256" key="6">
    <source>
        <dbReference type="ARBA" id="ARBA00023136"/>
    </source>
</evidence>
<gene>
    <name evidence="10" type="ORF">E5R92_02120</name>
</gene>
<dbReference type="InterPro" id="IPR000390">
    <property type="entry name" value="Small_drug/metabolite_transptr"/>
</dbReference>
<evidence type="ECO:0000313" key="11">
    <source>
        <dbReference type="Proteomes" id="UP000501094"/>
    </source>
</evidence>
<dbReference type="InterPro" id="IPR037185">
    <property type="entry name" value="EmrE-like"/>
</dbReference>
<feature type="transmembrane region" description="Helical" evidence="9">
    <location>
        <begin position="88"/>
        <end position="108"/>
    </location>
</feature>
<dbReference type="GO" id="GO:0015220">
    <property type="term" value="F:choline transmembrane transporter activity"/>
    <property type="evidence" value="ECO:0007669"/>
    <property type="project" value="TreeGrafter"/>
</dbReference>
<evidence type="ECO:0000256" key="4">
    <source>
        <dbReference type="ARBA" id="ARBA00022692"/>
    </source>
</evidence>
<comment type="similarity">
    <text evidence="7 8">Belongs to the drug/metabolite transporter (DMT) superfamily. Small multidrug resistance (SMR) (TC 2.A.7.1) family.</text>
</comment>
<keyword evidence="4 8" id="KW-0812">Transmembrane</keyword>
<evidence type="ECO:0000256" key="9">
    <source>
        <dbReference type="SAM" id="Phobius"/>
    </source>
</evidence>
<keyword evidence="11" id="KW-1185">Reference proteome</keyword>
<dbReference type="GO" id="GO:0005886">
    <property type="term" value="C:plasma membrane"/>
    <property type="evidence" value="ECO:0007669"/>
    <property type="project" value="UniProtKB-SubCell"/>
</dbReference>
<dbReference type="GO" id="GO:0015297">
    <property type="term" value="F:antiporter activity"/>
    <property type="evidence" value="ECO:0007669"/>
    <property type="project" value="TreeGrafter"/>
</dbReference>
<sequence length="111" mass="12087">MKPLFGYLFLAVGIFAGIAANSFAKISEGFTKTLPIIYMYLLMMVCLFCIAKAMHALPVGFAYSTYSGLTVVGVVTFAMIKYNQIPNLYGVIGILLIIIGVIMVNYLGKLT</sequence>
<dbReference type="Pfam" id="PF00893">
    <property type="entry name" value="Multi_Drug_Res"/>
    <property type="match status" value="1"/>
</dbReference>